<dbReference type="EMBL" id="QRDQ01000008">
    <property type="protein sequence ID" value="RED25010.1"/>
    <property type="molecule type" value="Genomic_DNA"/>
</dbReference>
<dbReference type="PROSITE" id="PS51257">
    <property type="entry name" value="PROKAR_LIPOPROTEIN"/>
    <property type="match status" value="1"/>
</dbReference>
<keyword evidence="1" id="KW-0732">Signal</keyword>
<evidence type="ECO:0008006" key="4">
    <source>
        <dbReference type="Google" id="ProtNLM"/>
    </source>
</evidence>
<accession>A0A3D9FW92</accession>
<sequence length="220" mass="25592">MKQLLLFMMIIMLTSCNSQIDLETLKFDTSISSIVNDSTKFAKDKNIDYGLVAYSTEDIDKFRYGNINISSFSMKDNAKNSLITYTSTLTFYVDNFKNNKLSGLIIKNENENESEGIKLLKHFKTKLGKPLLENHNDSDDFIQSAYLWDNKKNNQVVYITQHTEYFSEEKNRFISTEITILKSGMKLKPREDNNPENIKKILEENPNAFDVLEILKSRFY</sequence>
<evidence type="ECO:0000313" key="2">
    <source>
        <dbReference type="EMBL" id="RED25010.1"/>
    </source>
</evidence>
<keyword evidence="3" id="KW-1185">Reference proteome</keyword>
<evidence type="ECO:0000313" key="3">
    <source>
        <dbReference type="Proteomes" id="UP000257004"/>
    </source>
</evidence>
<dbReference type="Proteomes" id="UP000257004">
    <property type="component" value="Unassembled WGS sequence"/>
</dbReference>
<feature type="signal peptide" evidence="1">
    <location>
        <begin position="1"/>
        <end position="20"/>
    </location>
</feature>
<protein>
    <recommendedName>
        <fullName evidence="4">Lipoprotein</fullName>
    </recommendedName>
</protein>
<comment type="caution">
    <text evidence="2">The sequence shown here is derived from an EMBL/GenBank/DDBJ whole genome shotgun (WGS) entry which is preliminary data.</text>
</comment>
<dbReference type="AlphaFoldDB" id="A0A3D9FW92"/>
<dbReference type="OrthoDB" id="1359371at2"/>
<gene>
    <name evidence="2" type="ORF">BD847_1749</name>
</gene>
<dbReference type="RefSeq" id="WP_147298503.1">
    <property type="nucleotide sequence ID" value="NZ_QRDQ01000008.1"/>
</dbReference>
<reference evidence="2 3" key="1">
    <citation type="submission" date="2018-07" db="EMBL/GenBank/DDBJ databases">
        <title>Genomic Encyclopedia of Archaeal and Bacterial Type Strains, Phase II (KMG-II): from individual species to whole genera.</title>
        <authorList>
            <person name="Goeker M."/>
        </authorList>
    </citation>
    <scope>NUCLEOTIDE SEQUENCE [LARGE SCALE GENOMIC DNA]</scope>
    <source>
        <strain evidence="2 3">DSM 25795</strain>
    </source>
</reference>
<evidence type="ECO:0000256" key="1">
    <source>
        <dbReference type="SAM" id="SignalP"/>
    </source>
</evidence>
<feature type="chain" id="PRO_5017611662" description="Lipoprotein" evidence="1">
    <location>
        <begin position="21"/>
        <end position="220"/>
    </location>
</feature>
<organism evidence="2 3">
    <name type="scientific">Flavobacterium cutihirudinis</name>
    <dbReference type="NCBI Taxonomy" id="1265740"/>
    <lineage>
        <taxon>Bacteria</taxon>
        <taxon>Pseudomonadati</taxon>
        <taxon>Bacteroidota</taxon>
        <taxon>Flavobacteriia</taxon>
        <taxon>Flavobacteriales</taxon>
        <taxon>Flavobacteriaceae</taxon>
        <taxon>Flavobacterium</taxon>
    </lineage>
</organism>
<proteinExistence type="predicted"/>
<name>A0A3D9FW92_9FLAO</name>